<dbReference type="OrthoDB" id="5908841at2759"/>
<feature type="signal peptide" evidence="1">
    <location>
        <begin position="1"/>
        <end position="18"/>
    </location>
</feature>
<dbReference type="AlphaFoldDB" id="A0A2G5VB73"/>
<name>A0A2G5VB73_9PELO</name>
<proteinExistence type="predicted"/>
<reference evidence="3" key="1">
    <citation type="submission" date="2017-10" db="EMBL/GenBank/DDBJ databases">
        <title>Rapid genome shrinkage in a self-fertile nematode reveals novel sperm competition proteins.</title>
        <authorList>
            <person name="Yin D."/>
            <person name="Schwarz E.M."/>
            <person name="Thomas C.G."/>
            <person name="Felde R.L."/>
            <person name="Korf I.F."/>
            <person name="Cutter A.D."/>
            <person name="Schartner C.M."/>
            <person name="Ralston E.J."/>
            <person name="Meyer B.J."/>
            <person name="Haag E.S."/>
        </authorList>
    </citation>
    <scope>NUCLEOTIDE SEQUENCE [LARGE SCALE GENOMIC DNA]</scope>
    <source>
        <strain evidence="3">JU1422</strain>
    </source>
</reference>
<keyword evidence="3" id="KW-1185">Reference proteome</keyword>
<dbReference type="PANTHER" id="PTHR31379">
    <property type="entry name" value="F-BOX C PROTEIN-RELATED-RELATED"/>
    <property type="match status" value="1"/>
</dbReference>
<organism evidence="2 3">
    <name type="scientific">Caenorhabditis nigoni</name>
    <dbReference type="NCBI Taxonomy" id="1611254"/>
    <lineage>
        <taxon>Eukaryota</taxon>
        <taxon>Metazoa</taxon>
        <taxon>Ecdysozoa</taxon>
        <taxon>Nematoda</taxon>
        <taxon>Chromadorea</taxon>
        <taxon>Rhabditida</taxon>
        <taxon>Rhabditina</taxon>
        <taxon>Rhabditomorpha</taxon>
        <taxon>Rhabditoidea</taxon>
        <taxon>Rhabditidae</taxon>
        <taxon>Peloderinae</taxon>
        <taxon>Caenorhabditis</taxon>
    </lineage>
</organism>
<keyword evidence="1" id="KW-0732">Signal</keyword>
<dbReference type="Proteomes" id="UP000230233">
    <property type="component" value="Chromosome II"/>
</dbReference>
<evidence type="ECO:0008006" key="4">
    <source>
        <dbReference type="Google" id="ProtNLM"/>
    </source>
</evidence>
<dbReference type="Pfam" id="PF12078">
    <property type="entry name" value="DUF3557"/>
    <property type="match status" value="1"/>
</dbReference>
<feature type="chain" id="PRO_5013747736" description="F-box associated domain-containing protein" evidence="1">
    <location>
        <begin position="19"/>
        <end position="446"/>
    </location>
</feature>
<dbReference type="PANTHER" id="PTHR31379:SF1">
    <property type="entry name" value="F-BOX C PROTEIN-RELATED"/>
    <property type="match status" value="1"/>
</dbReference>
<dbReference type="EMBL" id="PDUG01000002">
    <property type="protein sequence ID" value="PIC49000.1"/>
    <property type="molecule type" value="Genomic_DNA"/>
</dbReference>
<evidence type="ECO:0000313" key="3">
    <source>
        <dbReference type="Proteomes" id="UP000230233"/>
    </source>
</evidence>
<sequence length="446" mass="52123">MNLFILCMLSAPLARTLSVRKTQTMKNQPVLYESLKTILSYTDPNLRINMSQRMPSIRATERAVPLKIRYLSIKDTTVDINNVRYKLGVCRDYPNGDIPQFVKRENAHGGVSNDFDRFGFEIPIGSNLILPGDISVQSGDEQVVRTDTDELEELYQTALSRSEIHLKSIAEMESEKRAWTSEWKGHHQFIANYTREKLKPFHCKRHNLPRPFNCYIQISVEKHEKVKPLQKLAYTRKLYEAVKQFNHVLFANRPVIKVEVLDCVGNHVYRIPVGFKISANELKVWESHIALIATILKGNLNTIRVIKWENVENWWQHRLVRNAKELITKGSQSAEESCLMLRTFGNRNIRFHNLRILSTEQYCELIENWMSVKREVGSELWIGLEVKRHRNNVLEKIQTRMEVVRRNERCVTVHDKNGTQVAVCEERCEDESIHHRWAVKVKIIKN</sequence>
<protein>
    <recommendedName>
        <fullName evidence="4">F-box associated domain-containing protein</fullName>
    </recommendedName>
</protein>
<evidence type="ECO:0000313" key="2">
    <source>
        <dbReference type="EMBL" id="PIC49000.1"/>
    </source>
</evidence>
<accession>A0A2G5VB73</accession>
<gene>
    <name evidence="2" type="primary">Cnig_chr_II.g7765</name>
    <name evidence="2" type="ORF">B9Z55_007765</name>
</gene>
<comment type="caution">
    <text evidence="2">The sequence shown here is derived from an EMBL/GenBank/DDBJ whole genome shotgun (WGS) entry which is preliminary data.</text>
</comment>
<evidence type="ECO:0000256" key="1">
    <source>
        <dbReference type="SAM" id="SignalP"/>
    </source>
</evidence>
<dbReference type="InterPro" id="IPR021942">
    <property type="entry name" value="DUF3557"/>
</dbReference>